<evidence type="ECO:0000256" key="2">
    <source>
        <dbReference type="ARBA" id="ARBA00023125"/>
    </source>
</evidence>
<dbReference type="SMART" id="SM00862">
    <property type="entry name" value="Trans_reg_C"/>
    <property type="match status" value="1"/>
</dbReference>
<organism evidence="8 9">
    <name type="scientific">Herbaspirillum lusitanum</name>
    <dbReference type="NCBI Taxonomy" id="213312"/>
    <lineage>
        <taxon>Bacteria</taxon>
        <taxon>Pseudomonadati</taxon>
        <taxon>Pseudomonadota</taxon>
        <taxon>Betaproteobacteria</taxon>
        <taxon>Burkholderiales</taxon>
        <taxon>Oxalobacteraceae</taxon>
        <taxon>Herbaspirillum</taxon>
    </lineage>
</organism>
<dbReference type="Pfam" id="PF00486">
    <property type="entry name" value="Trans_reg_C"/>
    <property type="match status" value="1"/>
</dbReference>
<feature type="domain" description="Response regulatory" evidence="6">
    <location>
        <begin position="2"/>
        <end position="116"/>
    </location>
</feature>
<evidence type="ECO:0000256" key="5">
    <source>
        <dbReference type="PROSITE-ProRule" id="PRU01091"/>
    </source>
</evidence>
<evidence type="ECO:0000313" key="9">
    <source>
        <dbReference type="Proteomes" id="UP001629246"/>
    </source>
</evidence>
<dbReference type="PROSITE" id="PS51755">
    <property type="entry name" value="OMPR_PHOB"/>
    <property type="match status" value="1"/>
</dbReference>
<dbReference type="SUPFAM" id="SSF52172">
    <property type="entry name" value="CheY-like"/>
    <property type="match status" value="1"/>
</dbReference>
<protein>
    <submittedName>
        <fullName evidence="8">Response regulator</fullName>
    </submittedName>
</protein>
<gene>
    <name evidence="8" type="ORF">PQR62_07745</name>
</gene>
<dbReference type="InterPro" id="IPR001789">
    <property type="entry name" value="Sig_transdc_resp-reg_receiver"/>
</dbReference>
<dbReference type="RefSeq" id="WP_408156494.1">
    <property type="nucleotide sequence ID" value="NZ_JAQQFM010000003.1"/>
</dbReference>
<keyword evidence="3" id="KW-0804">Transcription</keyword>
<evidence type="ECO:0000259" key="6">
    <source>
        <dbReference type="PROSITE" id="PS50110"/>
    </source>
</evidence>
<evidence type="ECO:0000313" key="8">
    <source>
        <dbReference type="EMBL" id="MFL9924152.1"/>
    </source>
</evidence>
<evidence type="ECO:0000256" key="4">
    <source>
        <dbReference type="PROSITE-ProRule" id="PRU00169"/>
    </source>
</evidence>
<dbReference type="InterPro" id="IPR011006">
    <property type="entry name" value="CheY-like_superfamily"/>
</dbReference>
<dbReference type="PANTHER" id="PTHR48111">
    <property type="entry name" value="REGULATOR OF RPOS"/>
    <property type="match status" value="1"/>
</dbReference>
<evidence type="ECO:0000259" key="7">
    <source>
        <dbReference type="PROSITE" id="PS51755"/>
    </source>
</evidence>
<dbReference type="InterPro" id="IPR039420">
    <property type="entry name" value="WalR-like"/>
</dbReference>
<keyword evidence="4" id="KW-0597">Phosphoprotein</keyword>
<dbReference type="InterPro" id="IPR036388">
    <property type="entry name" value="WH-like_DNA-bd_sf"/>
</dbReference>
<dbReference type="EMBL" id="JAQQFM010000003">
    <property type="protein sequence ID" value="MFL9924152.1"/>
    <property type="molecule type" value="Genomic_DNA"/>
</dbReference>
<dbReference type="InterPro" id="IPR001867">
    <property type="entry name" value="OmpR/PhoB-type_DNA-bd"/>
</dbReference>
<evidence type="ECO:0000256" key="1">
    <source>
        <dbReference type="ARBA" id="ARBA00023015"/>
    </source>
</evidence>
<dbReference type="Gene3D" id="3.40.50.2300">
    <property type="match status" value="1"/>
</dbReference>
<keyword evidence="9" id="KW-1185">Reference proteome</keyword>
<dbReference type="Gene3D" id="6.10.250.690">
    <property type="match status" value="1"/>
</dbReference>
<dbReference type="Gene3D" id="1.10.10.10">
    <property type="entry name" value="Winged helix-like DNA-binding domain superfamily/Winged helix DNA-binding domain"/>
    <property type="match status" value="1"/>
</dbReference>
<dbReference type="SMART" id="SM00448">
    <property type="entry name" value="REC"/>
    <property type="match status" value="1"/>
</dbReference>
<sequence>MRVLLVEDDAMVGEAVRKGLRQDGFAVDWLQDGKAAELALRQEDYAMLLLDLGLPQKDGLSVLKSLRQSGNAIPVLITTARDAVADRVAGLDAGADDYLIKPFDLEELSARMRALLRRHAGRADSLIQVRDVTFNPATHEVFLQGQPVALSAREFALLRALADRPGVILSRAQLEEKLYGWNDGVESNAVEVHIHALRKKLGSDFIKNVRGVGYLVPAGD</sequence>
<reference evidence="8 9" key="1">
    <citation type="journal article" date="2024" name="Chem. Sci.">
        <title>Discovery of megapolipeptins by genome mining of a Burkholderiales bacteria collection.</title>
        <authorList>
            <person name="Paulo B.S."/>
            <person name="Recchia M.J.J."/>
            <person name="Lee S."/>
            <person name="Fergusson C.H."/>
            <person name="Romanowski S.B."/>
            <person name="Hernandez A."/>
            <person name="Krull N."/>
            <person name="Liu D.Y."/>
            <person name="Cavanagh H."/>
            <person name="Bos A."/>
            <person name="Gray C.A."/>
            <person name="Murphy B.T."/>
            <person name="Linington R.G."/>
            <person name="Eustaquio A.S."/>
        </authorList>
    </citation>
    <scope>NUCLEOTIDE SEQUENCE [LARGE SCALE GENOMIC DNA]</scope>
    <source>
        <strain evidence="8 9">RL21-008-BIB-A</strain>
    </source>
</reference>
<keyword evidence="2 5" id="KW-0238">DNA-binding</keyword>
<feature type="domain" description="OmpR/PhoB-type" evidence="7">
    <location>
        <begin position="124"/>
        <end position="218"/>
    </location>
</feature>
<dbReference type="CDD" id="cd00383">
    <property type="entry name" value="trans_reg_C"/>
    <property type="match status" value="1"/>
</dbReference>
<evidence type="ECO:0000256" key="3">
    <source>
        <dbReference type="ARBA" id="ARBA00023163"/>
    </source>
</evidence>
<keyword evidence="1" id="KW-0805">Transcription regulation</keyword>
<feature type="modified residue" description="4-aspartylphosphate" evidence="4">
    <location>
        <position position="51"/>
    </location>
</feature>
<dbReference type="PANTHER" id="PTHR48111:SF67">
    <property type="entry name" value="TRANSCRIPTIONAL REGULATORY PROTEIN TCTD"/>
    <property type="match status" value="1"/>
</dbReference>
<name>A0ABW9A8Z9_9BURK</name>
<accession>A0ABW9A8Z9</accession>
<feature type="DNA-binding region" description="OmpR/PhoB-type" evidence="5">
    <location>
        <begin position="124"/>
        <end position="218"/>
    </location>
</feature>
<dbReference type="PROSITE" id="PS50110">
    <property type="entry name" value="RESPONSE_REGULATORY"/>
    <property type="match status" value="1"/>
</dbReference>
<dbReference type="Pfam" id="PF00072">
    <property type="entry name" value="Response_reg"/>
    <property type="match status" value="1"/>
</dbReference>
<dbReference type="CDD" id="cd17624">
    <property type="entry name" value="REC_OmpR_PmrA-like"/>
    <property type="match status" value="1"/>
</dbReference>
<proteinExistence type="predicted"/>
<comment type="caution">
    <text evidence="8">The sequence shown here is derived from an EMBL/GenBank/DDBJ whole genome shotgun (WGS) entry which is preliminary data.</text>
</comment>
<dbReference type="Proteomes" id="UP001629246">
    <property type="component" value="Unassembled WGS sequence"/>
</dbReference>